<reference evidence="2 3" key="1">
    <citation type="journal article" date="2016" name="Nat. Commun.">
        <title>Extremotolerant tardigrade genome and improved radiotolerance of human cultured cells by tardigrade-unique protein.</title>
        <authorList>
            <person name="Hashimoto T."/>
            <person name="Horikawa D.D."/>
            <person name="Saito Y."/>
            <person name="Kuwahara H."/>
            <person name="Kozuka-Hata H."/>
            <person name="Shin-I T."/>
            <person name="Minakuchi Y."/>
            <person name="Ohishi K."/>
            <person name="Motoyama A."/>
            <person name="Aizu T."/>
            <person name="Enomoto A."/>
            <person name="Kondo K."/>
            <person name="Tanaka S."/>
            <person name="Hara Y."/>
            <person name="Koshikawa S."/>
            <person name="Sagara H."/>
            <person name="Miura T."/>
            <person name="Yokobori S."/>
            <person name="Miyagawa K."/>
            <person name="Suzuki Y."/>
            <person name="Kubo T."/>
            <person name="Oyama M."/>
            <person name="Kohara Y."/>
            <person name="Fujiyama A."/>
            <person name="Arakawa K."/>
            <person name="Katayama T."/>
            <person name="Toyoda A."/>
            <person name="Kunieda T."/>
        </authorList>
    </citation>
    <scope>NUCLEOTIDE SEQUENCE [LARGE SCALE GENOMIC DNA]</scope>
    <source>
        <strain evidence="2 3">YOKOZUNA-1</strain>
    </source>
</reference>
<feature type="compositionally biased region" description="Polar residues" evidence="1">
    <location>
        <begin position="222"/>
        <end position="247"/>
    </location>
</feature>
<protein>
    <submittedName>
        <fullName evidence="2">Uncharacterized protein</fullName>
    </submittedName>
</protein>
<feature type="region of interest" description="Disordered" evidence="1">
    <location>
        <begin position="208"/>
        <end position="247"/>
    </location>
</feature>
<sequence length="268" mass="28649">MFGGMIGPCAPYQMSGLTTGFPMGFPLAGTPLLGTLAQPRFTADEWLIQQGMTATQPADPFISPSAQAIQPSSLRVPQASSYHASAITISPVGTGRPDVKINLGSIGPPRKPFDHRRLGNQPPQHCNSNRNRGRGYGGRGGAYGRSDGRGGGRRGGHGAGRSGGRSSGRDSDGQRGYCPWNCGGGWPRKATRTWIRRARRITLPSVQLGSEGEPKSAKKTLATDSKNPTTHMEQLEHQTGNDGASWTRKWTSENLDEGGKNVPSFLVW</sequence>
<dbReference type="AlphaFoldDB" id="A0A1D1V8M0"/>
<dbReference type="Proteomes" id="UP000186922">
    <property type="component" value="Unassembled WGS sequence"/>
</dbReference>
<feature type="compositionally biased region" description="Gly residues" evidence="1">
    <location>
        <begin position="157"/>
        <end position="166"/>
    </location>
</feature>
<dbReference type="EMBL" id="BDGG01000004">
    <property type="protein sequence ID" value="GAU98016.1"/>
    <property type="molecule type" value="Genomic_DNA"/>
</dbReference>
<comment type="caution">
    <text evidence="2">The sequence shown here is derived from an EMBL/GenBank/DDBJ whole genome shotgun (WGS) entry which is preliminary data.</text>
</comment>
<accession>A0A1D1V8M0</accession>
<gene>
    <name evidence="2" type="primary">RvY_09220-1</name>
    <name evidence="2" type="synonym">RvY_09220.1</name>
    <name evidence="2" type="ORF">RvY_09220</name>
</gene>
<evidence type="ECO:0000256" key="1">
    <source>
        <dbReference type="SAM" id="MobiDB-lite"/>
    </source>
</evidence>
<feature type="region of interest" description="Disordered" evidence="1">
    <location>
        <begin position="89"/>
        <end position="178"/>
    </location>
</feature>
<evidence type="ECO:0000313" key="3">
    <source>
        <dbReference type="Proteomes" id="UP000186922"/>
    </source>
</evidence>
<evidence type="ECO:0000313" key="2">
    <source>
        <dbReference type="EMBL" id="GAU98016.1"/>
    </source>
</evidence>
<organism evidence="2 3">
    <name type="scientific">Ramazzottius varieornatus</name>
    <name type="common">Water bear</name>
    <name type="synonym">Tardigrade</name>
    <dbReference type="NCBI Taxonomy" id="947166"/>
    <lineage>
        <taxon>Eukaryota</taxon>
        <taxon>Metazoa</taxon>
        <taxon>Ecdysozoa</taxon>
        <taxon>Tardigrada</taxon>
        <taxon>Eutardigrada</taxon>
        <taxon>Parachela</taxon>
        <taxon>Hypsibioidea</taxon>
        <taxon>Ramazzottiidae</taxon>
        <taxon>Ramazzottius</taxon>
    </lineage>
</organism>
<feature type="compositionally biased region" description="Gly residues" evidence="1">
    <location>
        <begin position="134"/>
        <end position="143"/>
    </location>
</feature>
<name>A0A1D1V8M0_RAMVA</name>
<proteinExistence type="predicted"/>
<keyword evidence="3" id="KW-1185">Reference proteome</keyword>